<dbReference type="Gene3D" id="1.10.630.10">
    <property type="entry name" value="Cytochrome P450"/>
    <property type="match status" value="1"/>
</dbReference>
<dbReference type="PRINTS" id="PR00359">
    <property type="entry name" value="BP450"/>
</dbReference>
<evidence type="ECO:0000256" key="3">
    <source>
        <dbReference type="ARBA" id="ARBA00022723"/>
    </source>
</evidence>
<reference evidence="9 10" key="1">
    <citation type="submission" date="2015-09" db="EMBL/GenBank/DDBJ databases">
        <title>Sorangium comparison.</title>
        <authorList>
            <person name="Zaburannyi N."/>
            <person name="Bunk B."/>
            <person name="Overmann J."/>
            <person name="Mueller R."/>
        </authorList>
    </citation>
    <scope>NUCLEOTIDE SEQUENCE [LARGE SCALE GENOMIC DNA]</scope>
    <source>
        <strain evidence="9 10">So ceGT47</strain>
    </source>
</reference>
<evidence type="ECO:0000256" key="6">
    <source>
        <dbReference type="ARBA" id="ARBA00023033"/>
    </source>
</evidence>
<keyword evidence="4 7" id="KW-0560">Oxidoreductase</keyword>
<accession>A0A4P2Q8B4</accession>
<dbReference type="InterPro" id="IPR017972">
    <property type="entry name" value="Cyt_P450_CS"/>
</dbReference>
<protein>
    <submittedName>
        <fullName evidence="9">Cytochrome P450</fullName>
    </submittedName>
</protein>
<dbReference type="PROSITE" id="PS00086">
    <property type="entry name" value="CYTOCHROME_P450"/>
    <property type="match status" value="1"/>
</dbReference>
<dbReference type="Proteomes" id="UP000295781">
    <property type="component" value="Chromosome"/>
</dbReference>
<evidence type="ECO:0000256" key="7">
    <source>
        <dbReference type="RuleBase" id="RU000461"/>
    </source>
</evidence>
<keyword evidence="2 7" id="KW-0349">Heme</keyword>
<dbReference type="PANTHER" id="PTHR46696:SF1">
    <property type="entry name" value="CYTOCHROME P450 YJIB-RELATED"/>
    <property type="match status" value="1"/>
</dbReference>
<keyword evidence="5 7" id="KW-0408">Iron</keyword>
<dbReference type="RefSeq" id="WP_129352997.1">
    <property type="nucleotide sequence ID" value="NZ_CP012670.1"/>
</dbReference>
<evidence type="ECO:0000256" key="5">
    <source>
        <dbReference type="ARBA" id="ARBA00023004"/>
    </source>
</evidence>
<organism evidence="9 10">
    <name type="scientific">Sorangium cellulosum</name>
    <name type="common">Polyangium cellulosum</name>
    <dbReference type="NCBI Taxonomy" id="56"/>
    <lineage>
        <taxon>Bacteria</taxon>
        <taxon>Pseudomonadati</taxon>
        <taxon>Myxococcota</taxon>
        <taxon>Polyangia</taxon>
        <taxon>Polyangiales</taxon>
        <taxon>Polyangiaceae</taxon>
        <taxon>Sorangium</taxon>
    </lineage>
</organism>
<dbReference type="GO" id="GO:0005506">
    <property type="term" value="F:iron ion binding"/>
    <property type="evidence" value="ECO:0007669"/>
    <property type="project" value="InterPro"/>
</dbReference>
<evidence type="ECO:0000313" key="9">
    <source>
        <dbReference type="EMBL" id="AUX25817.1"/>
    </source>
</evidence>
<dbReference type="InterPro" id="IPR002397">
    <property type="entry name" value="Cyt_P450_B"/>
</dbReference>
<dbReference type="InterPro" id="IPR001128">
    <property type="entry name" value="Cyt_P450"/>
</dbReference>
<dbReference type="AlphaFoldDB" id="A0A4P2Q8B4"/>
<sequence length="405" mass="45850">MVDQGAFPELFSPRGRAEPHPIYTRMRAAGRIHRLINPRLNVPVWTATRYDDCVELLRDPRFVRDFRKLPAETQERYRPLGERSPALDRHMLGSDPPDHTRLRGVVQKAFSPREMERLRPRIQAIADELLDAVIDQGRMDLVAELAVPLPVTVIAELLGVPREDRHQFRTWTKILISPTGERDFMERIQPVLREFERYLRERLARRREAPRDDLVSKLLAAEEQERTMSPTELTSMVFLLLVAGHETTVHLIASGALLLLSHPDERRRVEQDPGLIASAVEEALRHEGPVEFSMVRWALEDVEVFGARVPAGEGVGASILSADHDPDQFPDPNRFDVGRSPNRHIAFGSGIHFCLGAMLARIEAAVTLSTLLRRLPRLALAVPKDAIEWTDVTLLRGPAAVPVEF</sequence>
<evidence type="ECO:0000256" key="4">
    <source>
        <dbReference type="ARBA" id="ARBA00023002"/>
    </source>
</evidence>
<dbReference type="Pfam" id="PF00067">
    <property type="entry name" value="p450"/>
    <property type="match status" value="2"/>
</dbReference>
<dbReference type="SUPFAM" id="SSF48264">
    <property type="entry name" value="Cytochrome P450"/>
    <property type="match status" value="1"/>
</dbReference>
<keyword evidence="6 7" id="KW-0503">Monooxygenase</keyword>
<dbReference type="InterPro" id="IPR036396">
    <property type="entry name" value="Cyt_P450_sf"/>
</dbReference>
<dbReference type="PANTHER" id="PTHR46696">
    <property type="entry name" value="P450, PUTATIVE (EUROFUNG)-RELATED"/>
    <property type="match status" value="1"/>
</dbReference>
<dbReference type="EMBL" id="CP012670">
    <property type="protein sequence ID" value="AUX25817.1"/>
    <property type="molecule type" value="Genomic_DNA"/>
</dbReference>
<dbReference type="GO" id="GO:0004497">
    <property type="term" value="F:monooxygenase activity"/>
    <property type="evidence" value="ECO:0007669"/>
    <property type="project" value="UniProtKB-KW"/>
</dbReference>
<evidence type="ECO:0000256" key="1">
    <source>
        <dbReference type="ARBA" id="ARBA00010617"/>
    </source>
</evidence>
<evidence type="ECO:0000256" key="8">
    <source>
        <dbReference type="SAM" id="MobiDB-lite"/>
    </source>
</evidence>
<dbReference type="GO" id="GO:0020037">
    <property type="term" value="F:heme binding"/>
    <property type="evidence" value="ECO:0007669"/>
    <property type="project" value="InterPro"/>
</dbReference>
<dbReference type="FunFam" id="1.10.630.10:FF:000018">
    <property type="entry name" value="Cytochrome P450 monooxygenase"/>
    <property type="match status" value="1"/>
</dbReference>
<keyword evidence="3 7" id="KW-0479">Metal-binding</keyword>
<evidence type="ECO:0000256" key="2">
    <source>
        <dbReference type="ARBA" id="ARBA00022617"/>
    </source>
</evidence>
<feature type="region of interest" description="Disordered" evidence="8">
    <location>
        <begin position="79"/>
        <end position="98"/>
    </location>
</feature>
<evidence type="ECO:0000313" key="10">
    <source>
        <dbReference type="Proteomes" id="UP000295781"/>
    </source>
</evidence>
<dbReference type="CDD" id="cd11029">
    <property type="entry name" value="CYP107-like"/>
    <property type="match status" value="1"/>
</dbReference>
<gene>
    <name evidence="9" type="ORF">SOCEGT47_063690</name>
</gene>
<dbReference type="OrthoDB" id="4511384at2"/>
<proteinExistence type="inferred from homology"/>
<comment type="similarity">
    <text evidence="1 7">Belongs to the cytochrome P450 family.</text>
</comment>
<dbReference type="GO" id="GO:0016705">
    <property type="term" value="F:oxidoreductase activity, acting on paired donors, with incorporation or reduction of molecular oxygen"/>
    <property type="evidence" value="ECO:0007669"/>
    <property type="project" value="InterPro"/>
</dbReference>
<name>A0A4P2Q8B4_SORCE</name>